<evidence type="ECO:0000313" key="1">
    <source>
        <dbReference type="EMBL" id="TPV41588.1"/>
    </source>
</evidence>
<organism evidence="1 2">
    <name type="scientific">Pantoea deleyi</name>
    <dbReference type="NCBI Taxonomy" id="470932"/>
    <lineage>
        <taxon>Bacteria</taxon>
        <taxon>Pseudomonadati</taxon>
        <taxon>Pseudomonadota</taxon>
        <taxon>Gammaproteobacteria</taxon>
        <taxon>Enterobacterales</taxon>
        <taxon>Erwiniaceae</taxon>
        <taxon>Pantoea</taxon>
    </lineage>
</organism>
<dbReference type="EMBL" id="VHJA01000055">
    <property type="protein sequence ID" value="TPV41588.1"/>
    <property type="molecule type" value="Genomic_DNA"/>
</dbReference>
<accession>A0A506Q8C5</accession>
<dbReference type="Proteomes" id="UP000317747">
    <property type="component" value="Unassembled WGS sequence"/>
</dbReference>
<name>A0A506Q8C5_9GAMM</name>
<dbReference type="AlphaFoldDB" id="A0A506Q8C5"/>
<keyword evidence="2" id="KW-1185">Reference proteome</keyword>
<gene>
    <name evidence="1" type="ORF">FJW01_10770</name>
</gene>
<dbReference type="OrthoDB" id="6556218at2"/>
<sequence>MRSLVLSALFLTAITQVSYGQENIEYNEIQQNVINFLERVAISSASCDLFKELLAKNPSNENNKKIMLGYCDSDIDFSKPISFSEMSTHEFEGVSYVCGIISGRTKINKKLGARFISAEPYHLILNVKYSRRPIIYTSDNAYLANEYHLQLRSFNELNEKYCQ</sequence>
<proteinExistence type="predicted"/>
<reference evidence="1 2" key="1">
    <citation type="submission" date="2019-06" db="EMBL/GenBank/DDBJ databases">
        <title>Taxogenomics and systematics of the genus Pantoea.</title>
        <authorList>
            <person name="Tambong J.T."/>
        </authorList>
    </citation>
    <scope>NUCLEOTIDE SEQUENCE [LARGE SCALE GENOMIC DNA]</scope>
    <source>
        <strain evidence="1 2">LMG 24200</strain>
    </source>
</reference>
<evidence type="ECO:0000313" key="2">
    <source>
        <dbReference type="Proteomes" id="UP000317747"/>
    </source>
</evidence>
<dbReference type="RefSeq" id="WP_128085356.1">
    <property type="nucleotide sequence ID" value="NZ_CP071407.1"/>
</dbReference>
<comment type="caution">
    <text evidence="1">The sequence shown here is derived from an EMBL/GenBank/DDBJ whole genome shotgun (WGS) entry which is preliminary data.</text>
</comment>
<protein>
    <submittedName>
        <fullName evidence="1">Uncharacterized protein</fullName>
    </submittedName>
</protein>